<reference evidence="2" key="2">
    <citation type="submission" date="2021-04" db="EMBL/GenBank/DDBJ databases">
        <authorList>
            <person name="Gilroy R."/>
        </authorList>
    </citation>
    <scope>NUCLEOTIDE SEQUENCE</scope>
    <source>
        <strain evidence="2">CHK195-6426</strain>
    </source>
</reference>
<evidence type="ECO:0000259" key="1">
    <source>
        <dbReference type="PROSITE" id="PS51186"/>
    </source>
</evidence>
<dbReference type="CDD" id="cd04301">
    <property type="entry name" value="NAT_SF"/>
    <property type="match status" value="1"/>
</dbReference>
<comment type="caution">
    <text evidence="2">The sequence shown here is derived from an EMBL/GenBank/DDBJ whole genome shotgun (WGS) entry which is preliminary data.</text>
</comment>
<dbReference type="Proteomes" id="UP000824265">
    <property type="component" value="Unassembled WGS sequence"/>
</dbReference>
<dbReference type="InterPro" id="IPR016181">
    <property type="entry name" value="Acyl_CoA_acyltransferase"/>
</dbReference>
<organism evidence="2 3">
    <name type="scientific">Candidatus Acetatifactor stercoripullorum</name>
    <dbReference type="NCBI Taxonomy" id="2838414"/>
    <lineage>
        <taxon>Bacteria</taxon>
        <taxon>Bacillati</taxon>
        <taxon>Bacillota</taxon>
        <taxon>Clostridia</taxon>
        <taxon>Lachnospirales</taxon>
        <taxon>Lachnospiraceae</taxon>
        <taxon>Acetatifactor</taxon>
    </lineage>
</organism>
<dbReference type="InterPro" id="IPR000182">
    <property type="entry name" value="GNAT_dom"/>
</dbReference>
<name>A0A9D1UBK0_9FIRM</name>
<dbReference type="PROSITE" id="PS51186">
    <property type="entry name" value="GNAT"/>
    <property type="match status" value="1"/>
</dbReference>
<dbReference type="AlphaFoldDB" id="A0A9D1UBK0"/>
<dbReference type="Gene3D" id="3.40.630.30">
    <property type="match status" value="1"/>
</dbReference>
<accession>A0A9D1UBK0</accession>
<dbReference type="SUPFAM" id="SSF55729">
    <property type="entry name" value="Acyl-CoA N-acyltransferases (Nat)"/>
    <property type="match status" value="1"/>
</dbReference>
<dbReference type="RefSeq" id="WP_318703816.1">
    <property type="nucleotide sequence ID" value="NZ_CALWMU010000006.1"/>
</dbReference>
<evidence type="ECO:0000313" key="2">
    <source>
        <dbReference type="EMBL" id="HIW81792.1"/>
    </source>
</evidence>
<evidence type="ECO:0000313" key="3">
    <source>
        <dbReference type="Proteomes" id="UP000824265"/>
    </source>
</evidence>
<protein>
    <submittedName>
        <fullName evidence="2">N-acetyltransferase</fullName>
    </submittedName>
</protein>
<dbReference type="EMBL" id="DXGH01000051">
    <property type="protein sequence ID" value="HIW81792.1"/>
    <property type="molecule type" value="Genomic_DNA"/>
</dbReference>
<sequence>MLNIRNERIEDYETVEQITRQAFYNRYMPGCTEHYLVHIMRSHQDFIPELDFVAEMDGQVIGNIMYTRAMLTDESGTEKETLTFGPVSISPEYQRMGYGKQLMEHSFQRAVEMGYDSIVIFGSPANYVSRGFQSCKKFNVCVADSKWPQGRYPAGMLVKELIPGVFDGRKWFYRESPVMNINEQEAQSYDQGFEALEKKYLPSQEEFYIISNSFVE</sequence>
<gene>
    <name evidence="2" type="ORF">H9742_09805</name>
</gene>
<feature type="domain" description="N-acetyltransferase" evidence="1">
    <location>
        <begin position="2"/>
        <end position="159"/>
    </location>
</feature>
<reference evidence="2" key="1">
    <citation type="journal article" date="2021" name="PeerJ">
        <title>Extensive microbial diversity within the chicken gut microbiome revealed by metagenomics and culture.</title>
        <authorList>
            <person name="Gilroy R."/>
            <person name="Ravi A."/>
            <person name="Getino M."/>
            <person name="Pursley I."/>
            <person name="Horton D.L."/>
            <person name="Alikhan N.F."/>
            <person name="Baker D."/>
            <person name="Gharbi K."/>
            <person name="Hall N."/>
            <person name="Watson M."/>
            <person name="Adriaenssens E.M."/>
            <person name="Foster-Nyarko E."/>
            <person name="Jarju S."/>
            <person name="Secka A."/>
            <person name="Antonio M."/>
            <person name="Oren A."/>
            <person name="Chaudhuri R.R."/>
            <person name="La Ragione R."/>
            <person name="Hildebrand F."/>
            <person name="Pallen M.J."/>
        </authorList>
    </citation>
    <scope>NUCLEOTIDE SEQUENCE</scope>
    <source>
        <strain evidence="2">CHK195-6426</strain>
    </source>
</reference>
<proteinExistence type="predicted"/>
<dbReference type="Pfam" id="PF00583">
    <property type="entry name" value="Acetyltransf_1"/>
    <property type="match status" value="1"/>
</dbReference>
<dbReference type="GO" id="GO:0016747">
    <property type="term" value="F:acyltransferase activity, transferring groups other than amino-acyl groups"/>
    <property type="evidence" value="ECO:0007669"/>
    <property type="project" value="InterPro"/>
</dbReference>